<accession>A0ABW2CCB6</accession>
<dbReference type="InterPro" id="IPR021414">
    <property type="entry name" value="DUF3054"/>
</dbReference>
<feature type="transmembrane region" description="Helical" evidence="1">
    <location>
        <begin position="33"/>
        <end position="52"/>
    </location>
</feature>
<comment type="caution">
    <text evidence="2">The sequence shown here is derived from an EMBL/GenBank/DDBJ whole genome shotgun (WGS) entry which is preliminary data.</text>
</comment>
<reference evidence="3" key="1">
    <citation type="journal article" date="2019" name="Int. J. Syst. Evol. Microbiol.">
        <title>The Global Catalogue of Microorganisms (GCM) 10K type strain sequencing project: providing services to taxonomists for standard genome sequencing and annotation.</title>
        <authorList>
            <consortium name="The Broad Institute Genomics Platform"/>
            <consortium name="The Broad Institute Genome Sequencing Center for Infectious Disease"/>
            <person name="Wu L."/>
            <person name="Ma J."/>
        </authorList>
    </citation>
    <scope>NUCLEOTIDE SEQUENCE [LARGE SCALE GENOMIC DNA]</scope>
    <source>
        <strain evidence="3">JCM 3369</strain>
    </source>
</reference>
<gene>
    <name evidence="2" type="ORF">ACFQKB_02080</name>
</gene>
<keyword evidence="3" id="KW-1185">Reference proteome</keyword>
<organism evidence="2 3">
    <name type="scientific">Actinomadura yumaensis</name>
    <dbReference type="NCBI Taxonomy" id="111807"/>
    <lineage>
        <taxon>Bacteria</taxon>
        <taxon>Bacillati</taxon>
        <taxon>Actinomycetota</taxon>
        <taxon>Actinomycetes</taxon>
        <taxon>Streptosporangiales</taxon>
        <taxon>Thermomonosporaceae</taxon>
        <taxon>Actinomadura</taxon>
    </lineage>
</organism>
<name>A0ABW2CCB6_9ACTN</name>
<keyword evidence="1" id="KW-1133">Transmembrane helix</keyword>
<dbReference type="Proteomes" id="UP001596380">
    <property type="component" value="Unassembled WGS sequence"/>
</dbReference>
<feature type="transmembrane region" description="Helical" evidence="1">
    <location>
        <begin position="64"/>
        <end position="82"/>
    </location>
</feature>
<feature type="transmembrane region" description="Helical" evidence="1">
    <location>
        <begin position="88"/>
        <end position="109"/>
    </location>
</feature>
<sequence length="117" mass="12191">MRKGLALGLDVCCVLVFVAIGRSSHEEAGSLGGLAWTAWPFLVGVGVGWGVFRVWRRPVEVVPSGVGVWLVVVGAGMGLRIVSGQGTAFAFVLVSLAFLGVTLLGWRVVGSRVLGGR</sequence>
<evidence type="ECO:0000313" key="3">
    <source>
        <dbReference type="Proteomes" id="UP001596380"/>
    </source>
</evidence>
<protein>
    <submittedName>
        <fullName evidence="2">DUF3054 domain-containing protein</fullName>
    </submittedName>
</protein>
<keyword evidence="1" id="KW-0472">Membrane</keyword>
<evidence type="ECO:0000256" key="1">
    <source>
        <dbReference type="SAM" id="Phobius"/>
    </source>
</evidence>
<dbReference type="Pfam" id="PF11255">
    <property type="entry name" value="DUF3054"/>
    <property type="match status" value="1"/>
</dbReference>
<keyword evidence="1" id="KW-0812">Transmembrane</keyword>
<dbReference type="EMBL" id="JBHSXS010000001">
    <property type="protein sequence ID" value="MFC6878546.1"/>
    <property type="molecule type" value="Genomic_DNA"/>
</dbReference>
<proteinExistence type="predicted"/>
<evidence type="ECO:0000313" key="2">
    <source>
        <dbReference type="EMBL" id="MFC6878546.1"/>
    </source>
</evidence>
<dbReference type="RefSeq" id="WP_378063013.1">
    <property type="nucleotide sequence ID" value="NZ_JBHSXS010000001.1"/>
</dbReference>